<dbReference type="Pfam" id="PF00106">
    <property type="entry name" value="adh_short"/>
    <property type="match status" value="1"/>
</dbReference>
<keyword evidence="2" id="KW-0812">Transmembrane</keyword>
<keyword evidence="2" id="KW-1133">Transmembrane helix</keyword>
<evidence type="ECO:0000313" key="3">
    <source>
        <dbReference type="EMBL" id="JAV32977.1"/>
    </source>
</evidence>
<dbReference type="GO" id="GO:0008202">
    <property type="term" value="P:steroid metabolic process"/>
    <property type="evidence" value="ECO:0007669"/>
    <property type="project" value="TreeGrafter"/>
</dbReference>
<dbReference type="PRINTS" id="PR00081">
    <property type="entry name" value="GDHRDH"/>
</dbReference>
<dbReference type="PANTHER" id="PTHR43313">
    <property type="entry name" value="SHORT-CHAIN DEHYDROGENASE/REDUCTASE FAMILY 9C"/>
    <property type="match status" value="1"/>
</dbReference>
<accession>A0A1Q3FZK8</accession>
<sequence length="383" mass="42560">MQNQKGQALPKPPATRRRMSRHGSVLIETEPRQIPWDLVDRLLVPLIACHAAAIVVSGVFNVLGICQMSAFALFVFFSILTVSAAIGFHSLKVSPLGKGVLITGCESALARALAKRLDDLGFKVFAGFKTLENNDEAGMLKAPSSGRLKVIQLDVTSEVQMLEASLYITENLPEEADGLWAVVHCDMWCALGELEWIPFPVMRKSFDINVLGASRLTQIMLPLIRRANGRVVFLSSAIAHIPSPVRGIQCATQAAVEGLAQCLRHELKQRTVDVSIVCASEFASGSLWLDDKAMLEQAKVMWDSLSDEQKSVYGEDYFEQAIRSLEKYTNTEGDFHSTVRALTDAIIRSFPLFRYTPLSRYEKLQTIVAEHLPRPVYELFYSN</sequence>
<reference evidence="3" key="1">
    <citation type="submission" date="2017-01" db="EMBL/GenBank/DDBJ databases">
        <title>A deep insight into the sialotranscriptome of adult male and female Cluex tarsalis mosquitoes.</title>
        <authorList>
            <person name="Ribeiro J.M."/>
            <person name="Moreira F."/>
            <person name="Bernard K.A."/>
            <person name="Calvo E."/>
        </authorList>
    </citation>
    <scope>NUCLEOTIDE SEQUENCE</scope>
    <source>
        <strain evidence="3">Kern County</strain>
        <tissue evidence="3">Salivary glands</tissue>
    </source>
</reference>
<feature type="transmembrane region" description="Helical" evidence="2">
    <location>
        <begin position="42"/>
        <end position="63"/>
    </location>
</feature>
<dbReference type="Gene3D" id="3.40.50.720">
    <property type="entry name" value="NAD(P)-binding Rossmann-like Domain"/>
    <property type="match status" value="1"/>
</dbReference>
<dbReference type="AlphaFoldDB" id="A0A1Q3FZK8"/>
<keyword evidence="2" id="KW-0472">Membrane</keyword>
<dbReference type="SUPFAM" id="SSF51735">
    <property type="entry name" value="NAD(P)-binding Rossmann-fold domains"/>
    <property type="match status" value="1"/>
</dbReference>
<feature type="region of interest" description="Disordered" evidence="1">
    <location>
        <begin position="1"/>
        <end position="22"/>
    </location>
</feature>
<dbReference type="EMBL" id="GFDL01002068">
    <property type="protein sequence ID" value="JAV32977.1"/>
    <property type="molecule type" value="Transcribed_RNA"/>
</dbReference>
<protein>
    <submittedName>
        <fullName evidence="3">Putative 17beta-hydroxysteroid dehydrogenase type 2</fullName>
    </submittedName>
</protein>
<organism evidence="3">
    <name type="scientific">Culex tarsalis</name>
    <name type="common">Encephalitis mosquito</name>
    <dbReference type="NCBI Taxonomy" id="7177"/>
    <lineage>
        <taxon>Eukaryota</taxon>
        <taxon>Metazoa</taxon>
        <taxon>Ecdysozoa</taxon>
        <taxon>Arthropoda</taxon>
        <taxon>Hexapoda</taxon>
        <taxon>Insecta</taxon>
        <taxon>Pterygota</taxon>
        <taxon>Neoptera</taxon>
        <taxon>Endopterygota</taxon>
        <taxon>Diptera</taxon>
        <taxon>Nematocera</taxon>
        <taxon>Culicoidea</taxon>
        <taxon>Culicidae</taxon>
        <taxon>Culicinae</taxon>
        <taxon>Culicini</taxon>
        <taxon>Culex</taxon>
        <taxon>Culex</taxon>
    </lineage>
</organism>
<dbReference type="InterPro" id="IPR036291">
    <property type="entry name" value="NAD(P)-bd_dom_sf"/>
</dbReference>
<dbReference type="InterPro" id="IPR002347">
    <property type="entry name" value="SDR_fam"/>
</dbReference>
<evidence type="ECO:0000256" key="2">
    <source>
        <dbReference type="SAM" id="Phobius"/>
    </source>
</evidence>
<dbReference type="GO" id="GO:0016491">
    <property type="term" value="F:oxidoreductase activity"/>
    <property type="evidence" value="ECO:0007669"/>
    <property type="project" value="TreeGrafter"/>
</dbReference>
<dbReference type="PANTHER" id="PTHR43313:SF50">
    <property type="entry name" value="GH26015P"/>
    <property type="match status" value="1"/>
</dbReference>
<proteinExistence type="predicted"/>
<feature type="transmembrane region" description="Helical" evidence="2">
    <location>
        <begin position="70"/>
        <end position="91"/>
    </location>
</feature>
<name>A0A1Q3FZK8_CULTA</name>
<evidence type="ECO:0000256" key="1">
    <source>
        <dbReference type="SAM" id="MobiDB-lite"/>
    </source>
</evidence>